<dbReference type="InterPro" id="IPR036412">
    <property type="entry name" value="HAD-like_sf"/>
</dbReference>
<reference evidence="3 4" key="1">
    <citation type="submission" date="2020-01" db="EMBL/GenBank/DDBJ databases">
        <title>Jiella pacifica sp. nov.</title>
        <authorList>
            <person name="Xue Z."/>
            <person name="Zhu S."/>
            <person name="Chen J."/>
            <person name="Yang J."/>
        </authorList>
    </citation>
    <scope>NUCLEOTIDE SEQUENCE [LARGE SCALE GENOMIC DNA]</scope>
    <source>
        <strain evidence="3 4">40Bstr34</strain>
    </source>
</reference>
<proteinExistence type="predicted"/>
<dbReference type="InterPro" id="IPR051540">
    <property type="entry name" value="S-2-haloacid_dehalogenase"/>
</dbReference>
<dbReference type="SFLD" id="SFLDS00003">
    <property type="entry name" value="Haloacid_Dehalogenase"/>
    <property type="match status" value="1"/>
</dbReference>
<dbReference type="SFLD" id="SFLDG01129">
    <property type="entry name" value="C1.5:_HAD__Beta-PGM__Phosphata"/>
    <property type="match status" value="1"/>
</dbReference>
<feature type="region of interest" description="Disordered" evidence="2">
    <location>
        <begin position="24"/>
        <end position="81"/>
    </location>
</feature>
<sequence length="315" mass="34077">MPPGLSVLTFPRGRHLRKSCAEKPLHILYAPQQPPRKPRTEGSQEVVPASGAHGHEGLHGAKENADPQRRPSSPNLTGGSPLQLTPASFKVLTFDVVGTLIDFETGLTNGLQAIAEESGVDLDGEAALALYGECRRDHRAGKFPDDLARCYQIIAARFGLPPGDTQGARMVEAVAASPAFPDSVAALKRLGQHFRLVAMTNAQRWAFERFSTALADPFWKSFTTDDTGTEKPDPAFFEHVFADLSGDGIAKADILHVAQSQYHDIGISRRLGLTNCWIERRHGRAGYGGTIAPESFTEPDFHFTSLAALAEAVEA</sequence>
<evidence type="ECO:0000256" key="2">
    <source>
        <dbReference type="SAM" id="MobiDB-lite"/>
    </source>
</evidence>
<dbReference type="InterPro" id="IPR006439">
    <property type="entry name" value="HAD-SF_hydro_IA"/>
</dbReference>
<dbReference type="EMBL" id="JAAAMG010000018">
    <property type="protein sequence ID" value="NDW06599.1"/>
    <property type="molecule type" value="Genomic_DNA"/>
</dbReference>
<dbReference type="Proteomes" id="UP000469011">
    <property type="component" value="Unassembled WGS sequence"/>
</dbReference>
<accession>A0A6N9TA68</accession>
<comment type="caution">
    <text evidence="3">The sequence shown here is derived from an EMBL/GenBank/DDBJ whole genome shotgun (WGS) entry which is preliminary data.</text>
</comment>
<dbReference type="SUPFAM" id="SSF56784">
    <property type="entry name" value="HAD-like"/>
    <property type="match status" value="1"/>
</dbReference>
<dbReference type="GO" id="GO:0016787">
    <property type="term" value="F:hydrolase activity"/>
    <property type="evidence" value="ECO:0007669"/>
    <property type="project" value="UniProtKB-KW"/>
</dbReference>
<feature type="compositionally biased region" description="Polar residues" evidence="2">
    <location>
        <begin position="70"/>
        <end position="81"/>
    </location>
</feature>
<dbReference type="Gene3D" id="3.40.50.1000">
    <property type="entry name" value="HAD superfamily/HAD-like"/>
    <property type="match status" value="1"/>
</dbReference>
<organism evidence="3 4">
    <name type="scientific">Jiella pacifica</name>
    <dbReference type="NCBI Taxonomy" id="2696469"/>
    <lineage>
        <taxon>Bacteria</taxon>
        <taxon>Pseudomonadati</taxon>
        <taxon>Pseudomonadota</taxon>
        <taxon>Alphaproteobacteria</taxon>
        <taxon>Hyphomicrobiales</taxon>
        <taxon>Aurantimonadaceae</taxon>
        <taxon>Jiella</taxon>
    </lineage>
</organism>
<evidence type="ECO:0000313" key="4">
    <source>
        <dbReference type="Proteomes" id="UP000469011"/>
    </source>
</evidence>
<evidence type="ECO:0000313" key="3">
    <source>
        <dbReference type="EMBL" id="NDW06599.1"/>
    </source>
</evidence>
<protein>
    <submittedName>
        <fullName evidence="3">HAD-IA family hydrolase</fullName>
    </submittedName>
</protein>
<dbReference type="Gene3D" id="1.10.150.750">
    <property type="match status" value="1"/>
</dbReference>
<gene>
    <name evidence="3" type="ORF">GTK09_19450</name>
</gene>
<evidence type="ECO:0000256" key="1">
    <source>
        <dbReference type="ARBA" id="ARBA00022801"/>
    </source>
</evidence>
<dbReference type="AlphaFoldDB" id="A0A6N9TA68"/>
<dbReference type="NCBIfam" id="TIGR01493">
    <property type="entry name" value="HAD-SF-IA-v2"/>
    <property type="match status" value="1"/>
</dbReference>
<feature type="compositionally biased region" description="Basic and acidic residues" evidence="2">
    <location>
        <begin position="53"/>
        <end position="69"/>
    </location>
</feature>
<keyword evidence="1 3" id="KW-0378">Hydrolase</keyword>
<dbReference type="PANTHER" id="PTHR43316:SF3">
    <property type="entry name" value="HALOACID DEHALOGENASE, TYPE II (AFU_ORTHOLOGUE AFUA_2G07750)-RELATED"/>
    <property type="match status" value="1"/>
</dbReference>
<dbReference type="Pfam" id="PF00702">
    <property type="entry name" value="Hydrolase"/>
    <property type="match status" value="1"/>
</dbReference>
<keyword evidence="4" id="KW-1185">Reference proteome</keyword>
<name>A0A6N9TA68_9HYPH</name>
<dbReference type="InterPro" id="IPR023214">
    <property type="entry name" value="HAD_sf"/>
</dbReference>
<dbReference type="PANTHER" id="PTHR43316">
    <property type="entry name" value="HYDROLASE, HALOACID DELAHOGENASE-RELATED"/>
    <property type="match status" value="1"/>
</dbReference>